<name>A0A1H2VZ78_9RHOB</name>
<keyword evidence="1" id="KW-0732">Signal</keyword>
<proteinExistence type="predicted"/>
<accession>A0A1H2VZ78</accession>
<evidence type="ECO:0000313" key="3">
    <source>
        <dbReference type="Proteomes" id="UP000198539"/>
    </source>
</evidence>
<reference evidence="2 3" key="1">
    <citation type="submission" date="2016-10" db="EMBL/GenBank/DDBJ databases">
        <authorList>
            <person name="de Groot N.N."/>
        </authorList>
    </citation>
    <scope>NUCLEOTIDE SEQUENCE [LARGE SCALE GENOMIC DNA]</scope>
    <source>
        <strain evidence="2 3">CGMCC 1.8894</strain>
    </source>
</reference>
<dbReference type="OrthoDB" id="4736977at2"/>
<protein>
    <recommendedName>
        <fullName evidence="4">Argininosuccinate lyase</fullName>
    </recommendedName>
</protein>
<evidence type="ECO:0008006" key="4">
    <source>
        <dbReference type="Google" id="ProtNLM"/>
    </source>
</evidence>
<keyword evidence="3" id="KW-1185">Reference proteome</keyword>
<sequence>MTLLRNAFFAIAVLVTASAATAQDVAYELTNVSGYTVVQVFTSPANSGDWGDDILGANVLETGYTSTVYIMDNSDQCEYDILFVFDDGDEMSDQIDICDLASYTIE</sequence>
<organism evidence="2 3">
    <name type="scientific">Roseicitreum antarcticum</name>
    <dbReference type="NCBI Taxonomy" id="564137"/>
    <lineage>
        <taxon>Bacteria</taxon>
        <taxon>Pseudomonadati</taxon>
        <taxon>Pseudomonadota</taxon>
        <taxon>Alphaproteobacteria</taxon>
        <taxon>Rhodobacterales</taxon>
        <taxon>Paracoccaceae</taxon>
        <taxon>Roseicitreum</taxon>
    </lineage>
</organism>
<dbReference type="AlphaFoldDB" id="A0A1H2VZ78"/>
<feature type="signal peptide" evidence="1">
    <location>
        <begin position="1"/>
        <end position="22"/>
    </location>
</feature>
<gene>
    <name evidence="2" type="ORF">SAMN04488238_103219</name>
</gene>
<dbReference type="Proteomes" id="UP000198539">
    <property type="component" value="Unassembled WGS sequence"/>
</dbReference>
<dbReference type="RefSeq" id="WP_143033478.1">
    <property type="nucleotide sequence ID" value="NZ_CP061498.1"/>
</dbReference>
<dbReference type="EMBL" id="FNOM01000003">
    <property type="protein sequence ID" value="SDW73623.1"/>
    <property type="molecule type" value="Genomic_DNA"/>
</dbReference>
<evidence type="ECO:0000313" key="2">
    <source>
        <dbReference type="EMBL" id="SDW73623.1"/>
    </source>
</evidence>
<evidence type="ECO:0000256" key="1">
    <source>
        <dbReference type="SAM" id="SignalP"/>
    </source>
</evidence>
<feature type="chain" id="PRO_5011793709" description="Argininosuccinate lyase" evidence="1">
    <location>
        <begin position="23"/>
        <end position="106"/>
    </location>
</feature>